<name>A0A2U0UB13_9BACT</name>
<keyword evidence="1" id="KW-0456">Lyase</keyword>
<organism evidence="1 2">
    <name type="scientific">Hallella colorans</name>
    <dbReference type="NCBI Taxonomy" id="1703337"/>
    <lineage>
        <taxon>Bacteria</taxon>
        <taxon>Pseudomonadati</taxon>
        <taxon>Bacteroidota</taxon>
        <taxon>Bacteroidia</taxon>
        <taxon>Bacteroidales</taxon>
        <taxon>Prevotellaceae</taxon>
        <taxon>Hallella</taxon>
    </lineage>
</organism>
<dbReference type="EMBL" id="QENY01000008">
    <property type="protein sequence ID" value="PVX54862.1"/>
    <property type="molecule type" value="Genomic_DNA"/>
</dbReference>
<dbReference type="InterPro" id="IPR043132">
    <property type="entry name" value="BCAT-like_C"/>
</dbReference>
<dbReference type="Gene3D" id="3.30.470.10">
    <property type="match status" value="1"/>
</dbReference>
<dbReference type="GO" id="GO:0016829">
    <property type="term" value="F:lyase activity"/>
    <property type="evidence" value="ECO:0007669"/>
    <property type="project" value="UniProtKB-KW"/>
</dbReference>
<dbReference type="RefSeq" id="WP_116616398.1">
    <property type="nucleotide sequence ID" value="NZ_QENY01000008.1"/>
</dbReference>
<comment type="caution">
    <text evidence="1">The sequence shown here is derived from an EMBL/GenBank/DDBJ whole genome shotgun (WGS) entry which is preliminary data.</text>
</comment>
<dbReference type="SUPFAM" id="SSF56752">
    <property type="entry name" value="D-aminoacid aminotransferase-like PLP-dependent enzymes"/>
    <property type="match status" value="1"/>
</dbReference>
<dbReference type="InterPro" id="IPR043131">
    <property type="entry name" value="BCAT-like_N"/>
</dbReference>
<dbReference type="Proteomes" id="UP000245870">
    <property type="component" value="Unassembled WGS sequence"/>
</dbReference>
<dbReference type="AlphaFoldDB" id="A0A2U0UB13"/>
<gene>
    <name evidence="1" type="ORF">C7379_10891</name>
</gene>
<dbReference type="InterPro" id="IPR036038">
    <property type="entry name" value="Aminotransferase-like"/>
</dbReference>
<sequence length="198" mass="22519">MCQFIETIRVENGLPFNLEAHLDRMRHTRAHFFNIAHPISRADIMPFVASIDGIAKLRFLYDGTNIYEPTCTPYTPRQVHTLKAVESNNIEYAFKHSDRHALNQLLSLRGKCDDVLIVKNGHVTDTSFTNVAFFDGCQWVTPDTPLLAGTRRQHLLETGKIEARPIAIEDLVRYTHVALFNAMIDLGEIVLPIEHVVL</sequence>
<reference evidence="1 2" key="1">
    <citation type="submission" date="2018-05" db="EMBL/GenBank/DDBJ databases">
        <title>Genomic Encyclopedia of Type Strains, Phase IV (KMG-IV): sequencing the most valuable type-strain genomes for metagenomic binning, comparative biology and taxonomic classification.</title>
        <authorList>
            <person name="Goeker M."/>
        </authorList>
    </citation>
    <scope>NUCLEOTIDE SEQUENCE [LARGE SCALE GENOMIC DNA]</scope>
    <source>
        <strain evidence="1 2">DSM 100333</strain>
    </source>
</reference>
<keyword evidence="2" id="KW-1185">Reference proteome</keyword>
<evidence type="ECO:0000313" key="2">
    <source>
        <dbReference type="Proteomes" id="UP000245870"/>
    </source>
</evidence>
<dbReference type="InterPro" id="IPR001544">
    <property type="entry name" value="Aminotrans_IV"/>
</dbReference>
<accession>A0A2U0UB13</accession>
<evidence type="ECO:0000313" key="1">
    <source>
        <dbReference type="EMBL" id="PVX54862.1"/>
    </source>
</evidence>
<dbReference type="Gene3D" id="3.20.10.10">
    <property type="entry name" value="D-amino Acid Aminotransferase, subunit A, domain 2"/>
    <property type="match status" value="1"/>
</dbReference>
<protein>
    <submittedName>
        <fullName evidence="1">4-amino-4-deoxychorismate lyase</fullName>
    </submittedName>
</protein>
<dbReference type="OrthoDB" id="1148709at2"/>
<proteinExistence type="predicted"/>
<dbReference type="Pfam" id="PF01063">
    <property type="entry name" value="Aminotran_4"/>
    <property type="match status" value="1"/>
</dbReference>